<evidence type="ECO:0000313" key="8">
    <source>
        <dbReference type="EMBL" id="CAE7309673.1"/>
    </source>
</evidence>
<evidence type="ECO:0000256" key="1">
    <source>
        <dbReference type="ARBA" id="ARBA00007358"/>
    </source>
</evidence>
<keyword evidence="9" id="KW-1185">Reference proteome</keyword>
<dbReference type="GO" id="GO:0004022">
    <property type="term" value="F:alcohol dehydrogenase (NAD+) activity"/>
    <property type="evidence" value="ECO:0007669"/>
    <property type="project" value="TreeGrafter"/>
</dbReference>
<dbReference type="PROSITE" id="PS00913">
    <property type="entry name" value="ADH_IRON_1"/>
    <property type="match status" value="1"/>
</dbReference>
<dbReference type="InterPro" id="IPR018211">
    <property type="entry name" value="ADH_Fe_CS"/>
</dbReference>
<organism evidence="8 9">
    <name type="scientific">Symbiodinium necroappetens</name>
    <dbReference type="NCBI Taxonomy" id="1628268"/>
    <lineage>
        <taxon>Eukaryota</taxon>
        <taxon>Sar</taxon>
        <taxon>Alveolata</taxon>
        <taxon>Dinophyceae</taxon>
        <taxon>Suessiales</taxon>
        <taxon>Symbiodiniaceae</taxon>
        <taxon>Symbiodinium</taxon>
    </lineage>
</organism>
<dbReference type="FunFam" id="3.40.50.1970:FF:000003">
    <property type="entry name" value="Alcohol dehydrogenase, iron-containing"/>
    <property type="match status" value="1"/>
</dbReference>
<proteinExistence type="inferred from homology"/>
<dbReference type="CDD" id="cd08188">
    <property type="entry name" value="PDDH"/>
    <property type="match status" value="1"/>
</dbReference>
<evidence type="ECO:0000256" key="5">
    <source>
        <dbReference type="ARBA" id="ARBA00076695"/>
    </source>
</evidence>
<sequence>MCRPLSVKAHLLLSSVWPTTFYGMEGQCLATNKLDALRTAATRAMIGNQHSASPWLALTCLTPRVLDPEPYGVSLALCTLARMLKVEPELGHWWLGRAASPFDRTMKIKGPASALSKALARNDLILLMDGTVKGPGHWHCNLHTSPPSGIRGAVEGAWRYELPVKLKHRNGLHQLMPPAADVTSKALSYMSAAARATWDSLQEVRQPFKPLLEWMESEMSRRLSSPPSIASLIDRHGSVPSPQELQVCQLASRHASLPVAVWTDSQTALGQARDYLDDRCGVKASNVKDLCCELPVELPLQNLALHKVKAHVEAAEVSDDKWNQTLGNVAADAAARAALADDLPLAAECSDAVRNWRQDQQERLRLYFTYLIALMKEVVPLRNRTRQTGSCQQPDLDDDERLRLWRSLRPCNAQSLEPMAFPTAVVQGRCPPVQAEGQWYDPLDSSGILCPVRIIVYGPWNFLGTKQAGRDWTVDQGGNGMMTEVANATAQPKRGEDLSKLDKRRGGALGHKKALIVTDAVLVKVGAVKAATDVLTEAGITFAIYDGCQPNPTVSQVEAGLKMIKQEGCDFVLSFGGGSPHDCAKAIAITCTNGGDIRAMEGVDKSTQPMLTLVAVNTTAGTGAEMTRFCIITDEERHVKMAIVDWRVTPTLAVNDPKTMIGMPKSLTAATGMDALTHAIEAYVSTISNPVTDACALHAMKLISSYLPTAVEDGKNLKARDMMAYAEFLAGMAFNSASLGYVHAMAHQLGGMYNLPHGVCNAILLGPVQEYNAKYVPHLFIDIAVALGFSEVGADQDLAVKKVLKAIKDLKNRVGIPKSLCQEEPRNLKAFKEVKVEHFPALADNAMKDACGLTNPHQPTKDEVIALFQAAYDQEDDDVDEVEMLQKQLSAAAARCKDAAALKKA</sequence>
<dbReference type="Proteomes" id="UP000601435">
    <property type="component" value="Unassembled WGS sequence"/>
</dbReference>
<comment type="similarity">
    <text evidence="1">Belongs to the iron-containing alcohol dehydrogenase family.</text>
</comment>
<dbReference type="InterPro" id="IPR001670">
    <property type="entry name" value="ADH_Fe/GldA"/>
</dbReference>
<evidence type="ECO:0000259" key="6">
    <source>
        <dbReference type="Pfam" id="PF00465"/>
    </source>
</evidence>
<dbReference type="AlphaFoldDB" id="A0A812NJA7"/>
<dbReference type="InterPro" id="IPR056798">
    <property type="entry name" value="ADH_Fe_C"/>
</dbReference>
<accession>A0A812NJA7</accession>
<evidence type="ECO:0000256" key="3">
    <source>
        <dbReference type="ARBA" id="ARBA00023027"/>
    </source>
</evidence>
<dbReference type="Pfam" id="PF00465">
    <property type="entry name" value="Fe-ADH"/>
    <property type="match status" value="1"/>
</dbReference>
<evidence type="ECO:0000259" key="7">
    <source>
        <dbReference type="Pfam" id="PF25137"/>
    </source>
</evidence>
<reference evidence="8" key="1">
    <citation type="submission" date="2021-02" db="EMBL/GenBank/DDBJ databases">
        <authorList>
            <person name="Dougan E. K."/>
            <person name="Rhodes N."/>
            <person name="Thang M."/>
            <person name="Chan C."/>
        </authorList>
    </citation>
    <scope>NUCLEOTIDE SEQUENCE</scope>
</reference>
<keyword evidence="3" id="KW-0520">NAD</keyword>
<dbReference type="OrthoDB" id="339764at2759"/>
<protein>
    <recommendedName>
        <fullName evidence="4">Alcohol dehydrogenase 4</fullName>
    </recommendedName>
    <alternativeName>
        <fullName evidence="5">Alcohol dehydrogenase IV</fullName>
    </alternativeName>
</protein>
<dbReference type="EMBL" id="CAJNJA010012974">
    <property type="protein sequence ID" value="CAE7309673.1"/>
    <property type="molecule type" value="Genomic_DNA"/>
</dbReference>
<dbReference type="PROSITE" id="PS00060">
    <property type="entry name" value="ADH_IRON_2"/>
    <property type="match status" value="1"/>
</dbReference>
<feature type="domain" description="Fe-containing alcohol dehydrogenase-like C-terminal" evidence="7">
    <location>
        <begin position="668"/>
        <end position="872"/>
    </location>
</feature>
<feature type="non-terminal residue" evidence="8">
    <location>
        <position position="1"/>
    </location>
</feature>
<dbReference type="GO" id="GO:0006113">
    <property type="term" value="P:fermentation"/>
    <property type="evidence" value="ECO:0007669"/>
    <property type="project" value="UniProtKB-ARBA"/>
</dbReference>
<dbReference type="FunFam" id="1.20.1090.10:FF:000001">
    <property type="entry name" value="Aldehyde-alcohol dehydrogenase"/>
    <property type="match status" value="1"/>
</dbReference>
<dbReference type="GO" id="GO:0046872">
    <property type="term" value="F:metal ion binding"/>
    <property type="evidence" value="ECO:0007669"/>
    <property type="project" value="InterPro"/>
</dbReference>
<evidence type="ECO:0000256" key="4">
    <source>
        <dbReference type="ARBA" id="ARBA00074847"/>
    </source>
</evidence>
<feature type="domain" description="Alcohol dehydrogenase iron-type/glycerol dehydrogenase GldA" evidence="6">
    <location>
        <begin position="508"/>
        <end position="657"/>
    </location>
</feature>
<keyword evidence="2" id="KW-0560">Oxidoreductase</keyword>
<evidence type="ECO:0000313" key="9">
    <source>
        <dbReference type="Proteomes" id="UP000601435"/>
    </source>
</evidence>
<dbReference type="PANTHER" id="PTHR11496:SF102">
    <property type="entry name" value="ALCOHOL DEHYDROGENASE 4"/>
    <property type="match status" value="1"/>
</dbReference>
<name>A0A812NJA7_9DINO</name>
<evidence type="ECO:0000256" key="2">
    <source>
        <dbReference type="ARBA" id="ARBA00023002"/>
    </source>
</evidence>
<dbReference type="PANTHER" id="PTHR11496">
    <property type="entry name" value="ALCOHOL DEHYDROGENASE"/>
    <property type="match status" value="1"/>
</dbReference>
<dbReference type="Pfam" id="PF25137">
    <property type="entry name" value="ADH_Fe_C"/>
    <property type="match status" value="1"/>
</dbReference>
<dbReference type="Gene3D" id="3.40.50.1970">
    <property type="match status" value="1"/>
</dbReference>
<dbReference type="Gene3D" id="1.20.1090.10">
    <property type="entry name" value="Dehydroquinate synthase-like - alpha domain"/>
    <property type="match status" value="1"/>
</dbReference>
<dbReference type="SUPFAM" id="SSF56796">
    <property type="entry name" value="Dehydroquinate synthase-like"/>
    <property type="match status" value="1"/>
</dbReference>
<gene>
    <name evidence="8" type="primary">yiaY</name>
    <name evidence="8" type="ORF">SNEC2469_LOCUS7696</name>
</gene>
<comment type="caution">
    <text evidence="8">The sequence shown here is derived from an EMBL/GenBank/DDBJ whole genome shotgun (WGS) entry which is preliminary data.</text>
</comment>
<dbReference type="InterPro" id="IPR039697">
    <property type="entry name" value="Alcohol_dehydrogenase_Fe"/>
</dbReference>